<proteinExistence type="predicted"/>
<name>A0A501WCK0_9BACT</name>
<comment type="caution">
    <text evidence="1">The sequence shown here is derived from an EMBL/GenBank/DDBJ whole genome shotgun (WGS) entry which is preliminary data.</text>
</comment>
<gene>
    <name evidence="1" type="ORF">FJM65_01825</name>
</gene>
<dbReference type="EMBL" id="VFRQ01000001">
    <property type="protein sequence ID" value="TPE46110.1"/>
    <property type="molecule type" value="Genomic_DNA"/>
</dbReference>
<protein>
    <submittedName>
        <fullName evidence="1">Uncharacterized protein</fullName>
    </submittedName>
</protein>
<organism evidence="1 2">
    <name type="scientific">Pontibacter mangrovi</name>
    <dbReference type="NCBI Taxonomy" id="2589816"/>
    <lineage>
        <taxon>Bacteria</taxon>
        <taxon>Pseudomonadati</taxon>
        <taxon>Bacteroidota</taxon>
        <taxon>Cytophagia</taxon>
        <taxon>Cytophagales</taxon>
        <taxon>Hymenobacteraceae</taxon>
        <taxon>Pontibacter</taxon>
    </lineage>
</organism>
<keyword evidence="2" id="KW-1185">Reference proteome</keyword>
<dbReference type="RefSeq" id="WP_140618809.1">
    <property type="nucleotide sequence ID" value="NZ_VFRQ01000001.1"/>
</dbReference>
<dbReference type="AlphaFoldDB" id="A0A501WCK0"/>
<accession>A0A501WCK0</accession>
<reference evidence="1 2" key="1">
    <citation type="submission" date="2019-06" db="EMBL/GenBank/DDBJ databases">
        <title>A novel bacterium of genus Pontibacter, isolated from marine sediment.</title>
        <authorList>
            <person name="Huang H."/>
            <person name="Mo K."/>
            <person name="Hu Y."/>
        </authorList>
    </citation>
    <scope>NUCLEOTIDE SEQUENCE [LARGE SCALE GENOMIC DNA]</scope>
    <source>
        <strain evidence="1 2">HB172049</strain>
    </source>
</reference>
<dbReference type="Proteomes" id="UP000316727">
    <property type="component" value="Unassembled WGS sequence"/>
</dbReference>
<sequence>MKRLLILLFLLPIISCNPVKHKETENLEIISIGKYSFKLPADFKLIEETGIDSYVGRIEGDSISFFFDYGVYSNELAPTPEQYLEDSTWVKYASYQFMESGKTYNVDMLPKGDVLSMRKAHVQDSLRWKGSEYVATGRHGEYIFDFPIYLPEEIKEHDISVDTIDNQYRKIVKAKNPKMGITGIYIKPINSDTALTMVADSLSESQQELVARILSTVSVK</sequence>
<dbReference type="OrthoDB" id="676083at2"/>
<evidence type="ECO:0000313" key="2">
    <source>
        <dbReference type="Proteomes" id="UP000316727"/>
    </source>
</evidence>
<evidence type="ECO:0000313" key="1">
    <source>
        <dbReference type="EMBL" id="TPE46110.1"/>
    </source>
</evidence>